<feature type="region of interest" description="Disordered" evidence="4">
    <location>
        <begin position="1"/>
        <end position="29"/>
    </location>
</feature>
<dbReference type="Pfam" id="PF03221">
    <property type="entry name" value="HTH_Tnp_Tc5"/>
    <property type="match status" value="1"/>
</dbReference>
<dbReference type="Gene3D" id="1.10.10.60">
    <property type="entry name" value="Homeodomain-like"/>
    <property type="match status" value="2"/>
</dbReference>
<evidence type="ECO:0008006" key="9">
    <source>
        <dbReference type="Google" id="ProtNLM"/>
    </source>
</evidence>
<dbReference type="GO" id="GO:0005634">
    <property type="term" value="C:nucleus"/>
    <property type="evidence" value="ECO:0007669"/>
    <property type="project" value="UniProtKB-SubCell"/>
</dbReference>
<evidence type="ECO:0000313" key="7">
    <source>
        <dbReference type="EMBL" id="KAH7961817.1"/>
    </source>
</evidence>
<feature type="compositionally biased region" description="Acidic residues" evidence="4">
    <location>
        <begin position="1"/>
        <end position="10"/>
    </location>
</feature>
<dbReference type="InterPro" id="IPR007889">
    <property type="entry name" value="HTH_Psq"/>
</dbReference>
<organism evidence="7 8">
    <name type="scientific">Rhipicephalus sanguineus</name>
    <name type="common">Brown dog tick</name>
    <name type="synonym">Ixodes sanguineus</name>
    <dbReference type="NCBI Taxonomy" id="34632"/>
    <lineage>
        <taxon>Eukaryota</taxon>
        <taxon>Metazoa</taxon>
        <taxon>Ecdysozoa</taxon>
        <taxon>Arthropoda</taxon>
        <taxon>Chelicerata</taxon>
        <taxon>Arachnida</taxon>
        <taxon>Acari</taxon>
        <taxon>Parasitiformes</taxon>
        <taxon>Ixodida</taxon>
        <taxon>Ixodoidea</taxon>
        <taxon>Ixodidae</taxon>
        <taxon>Rhipicephalinae</taxon>
        <taxon>Rhipicephalus</taxon>
        <taxon>Rhipicephalus</taxon>
    </lineage>
</organism>
<dbReference type="Proteomes" id="UP000821837">
    <property type="component" value="Chromosome 3"/>
</dbReference>
<reference evidence="7" key="2">
    <citation type="submission" date="2021-09" db="EMBL/GenBank/DDBJ databases">
        <authorList>
            <person name="Jia N."/>
            <person name="Wang J."/>
            <person name="Shi W."/>
            <person name="Du L."/>
            <person name="Sun Y."/>
            <person name="Zhan W."/>
            <person name="Jiang J."/>
            <person name="Wang Q."/>
            <person name="Zhang B."/>
            <person name="Ji P."/>
            <person name="Sakyi L.B."/>
            <person name="Cui X."/>
            <person name="Yuan T."/>
            <person name="Jiang B."/>
            <person name="Yang W."/>
            <person name="Lam T.T.-Y."/>
            <person name="Chang Q."/>
            <person name="Ding S."/>
            <person name="Wang X."/>
            <person name="Zhu J."/>
            <person name="Ruan X."/>
            <person name="Zhao L."/>
            <person name="Wei J."/>
            <person name="Que T."/>
            <person name="Du C."/>
            <person name="Cheng J."/>
            <person name="Dai P."/>
            <person name="Han X."/>
            <person name="Huang E."/>
            <person name="Gao Y."/>
            <person name="Liu J."/>
            <person name="Shao H."/>
            <person name="Ye R."/>
            <person name="Li L."/>
            <person name="Wei W."/>
            <person name="Wang X."/>
            <person name="Wang C."/>
            <person name="Huo Q."/>
            <person name="Li W."/>
            <person name="Guo W."/>
            <person name="Chen H."/>
            <person name="Chen S."/>
            <person name="Zhou L."/>
            <person name="Zhou L."/>
            <person name="Ni X."/>
            <person name="Tian J."/>
            <person name="Zhou Y."/>
            <person name="Sheng Y."/>
            <person name="Liu T."/>
            <person name="Pan Y."/>
            <person name="Xia L."/>
            <person name="Li J."/>
            <person name="Zhao F."/>
            <person name="Cao W."/>
        </authorList>
    </citation>
    <scope>NUCLEOTIDE SEQUENCE</scope>
    <source>
        <strain evidence="7">Rsan-2018</strain>
        <tissue evidence="7">Larvae</tissue>
    </source>
</reference>
<name>A0A9D4PZM4_RHISA</name>
<evidence type="ECO:0000259" key="6">
    <source>
        <dbReference type="Pfam" id="PF04218"/>
    </source>
</evidence>
<reference evidence="7" key="1">
    <citation type="journal article" date="2020" name="Cell">
        <title>Large-Scale Comparative Analyses of Tick Genomes Elucidate Their Genetic Diversity and Vector Capacities.</title>
        <authorList>
            <consortium name="Tick Genome and Microbiome Consortium (TIGMIC)"/>
            <person name="Jia N."/>
            <person name="Wang J."/>
            <person name="Shi W."/>
            <person name="Du L."/>
            <person name="Sun Y."/>
            <person name="Zhan W."/>
            <person name="Jiang J.F."/>
            <person name="Wang Q."/>
            <person name="Zhang B."/>
            <person name="Ji P."/>
            <person name="Bell-Sakyi L."/>
            <person name="Cui X.M."/>
            <person name="Yuan T.T."/>
            <person name="Jiang B.G."/>
            <person name="Yang W.F."/>
            <person name="Lam T.T."/>
            <person name="Chang Q.C."/>
            <person name="Ding S.J."/>
            <person name="Wang X.J."/>
            <person name="Zhu J.G."/>
            <person name="Ruan X.D."/>
            <person name="Zhao L."/>
            <person name="Wei J.T."/>
            <person name="Ye R.Z."/>
            <person name="Que T.C."/>
            <person name="Du C.H."/>
            <person name="Zhou Y.H."/>
            <person name="Cheng J.X."/>
            <person name="Dai P.F."/>
            <person name="Guo W.B."/>
            <person name="Han X.H."/>
            <person name="Huang E.J."/>
            <person name="Li L.F."/>
            <person name="Wei W."/>
            <person name="Gao Y.C."/>
            <person name="Liu J.Z."/>
            <person name="Shao H.Z."/>
            <person name="Wang X."/>
            <person name="Wang C.C."/>
            <person name="Yang T.C."/>
            <person name="Huo Q.B."/>
            <person name="Li W."/>
            <person name="Chen H.Y."/>
            <person name="Chen S.E."/>
            <person name="Zhou L.G."/>
            <person name="Ni X.B."/>
            <person name="Tian J.H."/>
            <person name="Sheng Y."/>
            <person name="Liu T."/>
            <person name="Pan Y.S."/>
            <person name="Xia L.Y."/>
            <person name="Li J."/>
            <person name="Zhao F."/>
            <person name="Cao W.C."/>
        </authorList>
    </citation>
    <scope>NUCLEOTIDE SEQUENCE</scope>
    <source>
        <strain evidence="7">Rsan-2018</strain>
    </source>
</reference>
<dbReference type="SUPFAM" id="SSF46689">
    <property type="entry name" value="Homeodomain-like"/>
    <property type="match status" value="2"/>
</dbReference>
<dbReference type="EMBL" id="JABSTV010001249">
    <property type="protein sequence ID" value="KAH7961817.1"/>
    <property type="molecule type" value="Genomic_DNA"/>
</dbReference>
<accession>A0A9D4PZM4</accession>
<keyword evidence="8" id="KW-1185">Reference proteome</keyword>
<dbReference type="Pfam" id="PF04218">
    <property type="entry name" value="CENP-B_N"/>
    <property type="match status" value="1"/>
</dbReference>
<feature type="domain" description="HTH psq-type" evidence="6">
    <location>
        <begin position="35"/>
        <end position="80"/>
    </location>
</feature>
<evidence type="ECO:0000313" key="8">
    <source>
        <dbReference type="Proteomes" id="UP000821837"/>
    </source>
</evidence>
<comment type="caution">
    <text evidence="7">The sequence shown here is derived from an EMBL/GenBank/DDBJ whole genome shotgun (WGS) entry which is preliminary data.</text>
</comment>
<dbReference type="InterPro" id="IPR006600">
    <property type="entry name" value="HTH_CenpB_DNA-bd_dom"/>
</dbReference>
<sequence>MLEGDEDSKDTEECVSLPKPAPQAAPTTMKRSRYATLTMAKKAAIIQQVLSGRPQVEVAREFVSKQAISDYMKNKNKILSATETSSRSEQKKVHQGFHPQLEEALSIWLNANVAQRVPVSGHLLKQKAETLALCLGIDGFNSFIMAP</sequence>
<evidence type="ECO:0000256" key="1">
    <source>
        <dbReference type="ARBA" id="ARBA00004123"/>
    </source>
</evidence>
<evidence type="ECO:0000256" key="4">
    <source>
        <dbReference type="SAM" id="MobiDB-lite"/>
    </source>
</evidence>
<feature type="domain" description="HTH CENPB-type" evidence="5">
    <location>
        <begin position="99"/>
        <end position="132"/>
    </location>
</feature>
<protein>
    <recommendedName>
        <fullName evidence="9">HTH CENPB-type domain-containing protein</fullName>
    </recommendedName>
</protein>
<dbReference type="VEuPathDB" id="VectorBase:RSAN_050645"/>
<evidence type="ECO:0000256" key="2">
    <source>
        <dbReference type="ARBA" id="ARBA00023125"/>
    </source>
</evidence>
<dbReference type="InterPro" id="IPR009057">
    <property type="entry name" value="Homeodomain-like_sf"/>
</dbReference>
<evidence type="ECO:0000259" key="5">
    <source>
        <dbReference type="Pfam" id="PF03221"/>
    </source>
</evidence>
<dbReference type="GO" id="GO:0003677">
    <property type="term" value="F:DNA binding"/>
    <property type="evidence" value="ECO:0007669"/>
    <property type="project" value="UniProtKB-KW"/>
</dbReference>
<keyword evidence="2" id="KW-0238">DNA-binding</keyword>
<dbReference type="AlphaFoldDB" id="A0A9D4PZM4"/>
<evidence type="ECO:0000256" key="3">
    <source>
        <dbReference type="ARBA" id="ARBA00023242"/>
    </source>
</evidence>
<keyword evidence="3" id="KW-0539">Nucleus</keyword>
<proteinExistence type="predicted"/>
<gene>
    <name evidence="7" type="ORF">HPB52_012250</name>
</gene>
<comment type="subcellular location">
    <subcellularLocation>
        <location evidence="1">Nucleus</location>
    </subcellularLocation>
</comment>